<comment type="caution">
    <text evidence="1">The sequence shown here is derived from an EMBL/GenBank/DDBJ whole genome shotgun (WGS) entry which is preliminary data.</text>
</comment>
<accession>A0A1E5IHY6</accession>
<evidence type="ECO:0000313" key="1">
    <source>
        <dbReference type="EMBL" id="OEG70102.1"/>
    </source>
</evidence>
<proteinExistence type="predicted"/>
<dbReference type="EMBL" id="LNVX01000470">
    <property type="protein sequence ID" value="OEG70102.1"/>
    <property type="molecule type" value="Genomic_DNA"/>
</dbReference>
<evidence type="ECO:0000313" key="2">
    <source>
        <dbReference type="Proteomes" id="UP000095237"/>
    </source>
</evidence>
<name>A0A1E5IHY6_ENDTX</name>
<dbReference type="Proteomes" id="UP000095237">
    <property type="component" value="Unassembled WGS sequence"/>
</dbReference>
<reference evidence="1 2" key="1">
    <citation type="submission" date="2015-11" db="EMBL/GenBank/DDBJ databases">
        <title>Evidence for parallel genomic evolution in an endosymbiosis of termite gut flagellates.</title>
        <authorList>
            <person name="Zheng H."/>
        </authorList>
    </citation>
    <scope>NUCLEOTIDE SEQUENCE [LARGE SCALE GENOMIC DNA]</scope>
    <source>
        <strain evidence="1 2">CET450</strain>
    </source>
</reference>
<protein>
    <submittedName>
        <fullName evidence="1">Uncharacterized protein</fullName>
    </submittedName>
</protein>
<keyword evidence="2" id="KW-1185">Reference proteome</keyword>
<dbReference type="AlphaFoldDB" id="A0A1E5IHY6"/>
<organism evidence="1 2">
    <name type="scientific">Endomicrobium trichonymphae</name>
    <dbReference type="NCBI Taxonomy" id="1408204"/>
    <lineage>
        <taxon>Bacteria</taxon>
        <taxon>Pseudomonadati</taxon>
        <taxon>Elusimicrobiota</taxon>
        <taxon>Endomicrobiia</taxon>
        <taxon>Endomicrobiales</taxon>
        <taxon>Endomicrobiaceae</taxon>
        <taxon>Candidatus Endomicrobiellum</taxon>
    </lineage>
</organism>
<sequence length="77" mass="8886">MHSIIFFRFIEILNFVSLNRRFQIMSASGYLNARLLSITTKQTVSLILNKLVGLGPKLFCVYFFSGDAERQESFYIA</sequence>
<gene>
    <name evidence="1" type="ORF">ATZ36_06175</name>
</gene>